<proteinExistence type="predicted"/>
<dbReference type="InterPro" id="IPR027304">
    <property type="entry name" value="Trigger_fact/SurA_dom_sf"/>
</dbReference>
<name>A0A1T4Q587_9FUSO</name>
<evidence type="ECO:0000256" key="7">
    <source>
        <dbReference type="SAM" id="Phobius"/>
    </source>
</evidence>
<dbReference type="PROSITE" id="PS50198">
    <property type="entry name" value="PPIC_PPIASE_2"/>
    <property type="match status" value="2"/>
</dbReference>
<accession>A0A1T4Q587</accession>
<dbReference type="Pfam" id="PF13616">
    <property type="entry name" value="Rotamase_3"/>
    <property type="match status" value="2"/>
</dbReference>
<dbReference type="InterPro" id="IPR000297">
    <property type="entry name" value="PPIase_PpiC"/>
</dbReference>
<dbReference type="Gene3D" id="1.10.4030.10">
    <property type="entry name" value="Porin chaperone SurA, peptide-binding domain"/>
    <property type="match status" value="1"/>
</dbReference>
<evidence type="ECO:0000256" key="6">
    <source>
        <dbReference type="PROSITE-ProRule" id="PRU00278"/>
    </source>
</evidence>
<dbReference type="SUPFAM" id="SSF109998">
    <property type="entry name" value="Triger factor/SurA peptide-binding domain-like"/>
    <property type="match status" value="1"/>
</dbReference>
<keyword evidence="7" id="KW-0472">Membrane</keyword>
<evidence type="ECO:0000256" key="3">
    <source>
        <dbReference type="ARBA" id="ARBA00022729"/>
    </source>
</evidence>
<dbReference type="Pfam" id="PF13624">
    <property type="entry name" value="SurA_N_3"/>
    <property type="match status" value="1"/>
</dbReference>
<evidence type="ECO:0000256" key="1">
    <source>
        <dbReference type="ARBA" id="ARBA00000971"/>
    </source>
</evidence>
<keyword evidence="7" id="KW-1133">Transmembrane helix</keyword>
<dbReference type="PANTHER" id="PTHR47245">
    <property type="entry name" value="PEPTIDYLPROLYL ISOMERASE"/>
    <property type="match status" value="1"/>
</dbReference>
<dbReference type="OrthoDB" id="14196at2"/>
<comment type="catalytic activity">
    <reaction evidence="1">
        <text>[protein]-peptidylproline (omega=180) = [protein]-peptidylproline (omega=0)</text>
        <dbReference type="Rhea" id="RHEA:16237"/>
        <dbReference type="Rhea" id="RHEA-COMP:10747"/>
        <dbReference type="Rhea" id="RHEA-COMP:10748"/>
        <dbReference type="ChEBI" id="CHEBI:83833"/>
        <dbReference type="ChEBI" id="CHEBI:83834"/>
        <dbReference type="EC" id="5.2.1.8"/>
    </reaction>
</comment>
<dbReference type="PANTHER" id="PTHR47245:SF1">
    <property type="entry name" value="FOLDASE PROTEIN PRSA"/>
    <property type="match status" value="1"/>
</dbReference>
<keyword evidence="4 6" id="KW-0697">Rotamase</keyword>
<dbReference type="RefSeq" id="WP_078694635.1">
    <property type="nucleotide sequence ID" value="NZ_FUWX01000018.1"/>
</dbReference>
<sequence length="575" mass="65104">MAIRRFRQKMKPVVWIITILFLGSLIAGYAMSFRRTDEAQRVAYDLNGKEIDGYEVARGINGFVNNYTNYLGEHADRELLTVLAFNETINKQLTLNMAKELKIEVPSSEIKKEYEKVEKQFPDNEQFKRALASQGYTRTTLKKEIEDNLLIQNTLEYLKGNASVTPEDIKNYYNENQYTLFVGKTLEEATPQIESSLKEEKGLNEYLMLLARARKNMKLTDVSEQYKQYAPKVEYTLDGFEVTNYDLAKGTINALMVTQGNMEEAKKIAKDGINKQIEIAKVAQSKGIELPKDLPFDYAMTQYQKALLNKLKSEVKYTDKDLEAYFTKNKAKYDILPSANANIAILTIKPSEEDKALAKEKAEKILKEVTPENFAEMAKKYSEGPSAPNGGDLGSFTKGQMVKPFEDAAFTGEVGKVYPKLVETQFGEHIIYIESRDDATGTVKARHILIIPKASKETITKENAKIKDIIGKLEKKEITFSDLTGTDGINFSKEVKNISDTGYIPGLGYNEALAKAIFNTPIGQVKSINEKDNYFIFDKLSEVEYKAAQFNDVKNKVISDYVNEKAQEEMNKISQ</sequence>
<keyword evidence="10" id="KW-1185">Reference proteome</keyword>
<keyword evidence="3" id="KW-0732">Signal</keyword>
<dbReference type="STRING" id="180163.SAMN02745174_02187"/>
<evidence type="ECO:0000313" key="9">
    <source>
        <dbReference type="EMBL" id="SJZ98933.1"/>
    </source>
</evidence>
<protein>
    <recommendedName>
        <fullName evidence="2">peptidylprolyl isomerase</fullName>
        <ecNumber evidence="2">5.2.1.8</ecNumber>
    </recommendedName>
</protein>
<organism evidence="9 10">
    <name type="scientific">Cetobacterium ceti</name>
    <dbReference type="NCBI Taxonomy" id="180163"/>
    <lineage>
        <taxon>Bacteria</taxon>
        <taxon>Fusobacteriati</taxon>
        <taxon>Fusobacteriota</taxon>
        <taxon>Fusobacteriia</taxon>
        <taxon>Fusobacteriales</taxon>
        <taxon>Fusobacteriaceae</taxon>
        <taxon>Cetobacterium</taxon>
    </lineage>
</organism>
<dbReference type="Gene3D" id="3.10.50.40">
    <property type="match status" value="2"/>
</dbReference>
<dbReference type="GO" id="GO:0003755">
    <property type="term" value="F:peptidyl-prolyl cis-trans isomerase activity"/>
    <property type="evidence" value="ECO:0007669"/>
    <property type="project" value="UniProtKB-KW"/>
</dbReference>
<dbReference type="InterPro" id="IPR050245">
    <property type="entry name" value="PrsA_foldase"/>
</dbReference>
<evidence type="ECO:0000256" key="5">
    <source>
        <dbReference type="ARBA" id="ARBA00023235"/>
    </source>
</evidence>
<evidence type="ECO:0000259" key="8">
    <source>
        <dbReference type="PROSITE" id="PS50198"/>
    </source>
</evidence>
<gene>
    <name evidence="9" type="ORF">SAMN02745174_02187</name>
</gene>
<keyword evidence="5 6" id="KW-0413">Isomerase</keyword>
<dbReference type="EC" id="5.2.1.8" evidence="2"/>
<dbReference type="Proteomes" id="UP000191153">
    <property type="component" value="Unassembled WGS sequence"/>
</dbReference>
<feature type="transmembrane region" description="Helical" evidence="7">
    <location>
        <begin position="12"/>
        <end position="31"/>
    </location>
</feature>
<keyword evidence="7" id="KW-0812">Transmembrane</keyword>
<dbReference type="SUPFAM" id="SSF54534">
    <property type="entry name" value="FKBP-like"/>
    <property type="match status" value="2"/>
</dbReference>
<dbReference type="EMBL" id="FUWX01000018">
    <property type="protein sequence ID" value="SJZ98933.1"/>
    <property type="molecule type" value="Genomic_DNA"/>
</dbReference>
<evidence type="ECO:0000256" key="2">
    <source>
        <dbReference type="ARBA" id="ARBA00013194"/>
    </source>
</evidence>
<evidence type="ECO:0000313" key="10">
    <source>
        <dbReference type="Proteomes" id="UP000191153"/>
    </source>
</evidence>
<feature type="domain" description="PpiC" evidence="8">
    <location>
        <begin position="440"/>
        <end position="542"/>
    </location>
</feature>
<dbReference type="InterPro" id="IPR046357">
    <property type="entry name" value="PPIase_dom_sf"/>
</dbReference>
<dbReference type="AlphaFoldDB" id="A0A1T4Q587"/>
<evidence type="ECO:0000256" key="4">
    <source>
        <dbReference type="ARBA" id="ARBA00023110"/>
    </source>
</evidence>
<feature type="domain" description="PpiC" evidence="8">
    <location>
        <begin position="338"/>
        <end position="435"/>
    </location>
</feature>
<reference evidence="9 10" key="1">
    <citation type="submission" date="2017-02" db="EMBL/GenBank/DDBJ databases">
        <authorList>
            <person name="Peterson S.W."/>
        </authorList>
    </citation>
    <scope>NUCLEOTIDE SEQUENCE [LARGE SCALE GENOMIC DNA]</scope>
    <source>
        <strain evidence="9 10">ATCC 700028</strain>
    </source>
</reference>